<dbReference type="EMBL" id="CDMH01000035">
    <property type="protein sequence ID" value="CRF42539.1"/>
    <property type="molecule type" value="Genomic_DNA"/>
</dbReference>
<keyword evidence="4" id="KW-1185">Reference proteome</keyword>
<organism evidence="1 4">
    <name type="scientific">Helicobacter ailurogastricus</name>
    <dbReference type="NCBI Taxonomy" id="1578720"/>
    <lineage>
        <taxon>Bacteria</taxon>
        <taxon>Pseudomonadati</taxon>
        <taxon>Campylobacterota</taxon>
        <taxon>Epsilonproteobacteria</taxon>
        <taxon>Campylobacterales</taxon>
        <taxon>Helicobacteraceae</taxon>
        <taxon>Helicobacter</taxon>
    </lineage>
</organism>
<evidence type="ECO:0000313" key="5">
    <source>
        <dbReference type="Proteomes" id="UP000041394"/>
    </source>
</evidence>
<evidence type="ECO:0000313" key="4">
    <source>
        <dbReference type="Proteomes" id="UP000038622"/>
    </source>
</evidence>
<evidence type="ECO:0000313" key="3">
    <source>
        <dbReference type="EMBL" id="CRF44513.1"/>
    </source>
</evidence>
<gene>
    <name evidence="1" type="ORF">HAL011_01540</name>
    <name evidence="2" type="ORF">HAL013_07290</name>
    <name evidence="3" type="ORF">HAL09_11020</name>
</gene>
<dbReference type="Proteomes" id="UP000041394">
    <property type="component" value="Unassembled WGS sequence"/>
</dbReference>
<dbReference type="RefSeq" id="WP_053941158.1">
    <property type="nucleotide sequence ID" value="NZ_CDMH01000035.1"/>
</dbReference>
<name>A0A0K2X4M0_9HELI</name>
<dbReference type="AlphaFoldDB" id="A0A0K2X4M0"/>
<proteinExistence type="predicted"/>
<reference evidence="5 6" key="2">
    <citation type="submission" date="2014-12" db="EMBL/GenBank/DDBJ databases">
        <authorList>
            <person name="Jaenicke S."/>
        </authorList>
    </citation>
    <scope>NUCLEOTIDE SEQUENCE [LARGE SCALE GENOMIC DNA]</scope>
</reference>
<dbReference type="STRING" id="1578720.HAL011_01540"/>
<reference evidence="4" key="3">
    <citation type="submission" date="2014-12" db="EMBL/GenBank/DDBJ databases">
        <authorList>
            <person name="Smet A."/>
        </authorList>
    </citation>
    <scope>NUCLEOTIDE SEQUENCE [LARGE SCALE GENOMIC DNA]</scope>
</reference>
<protein>
    <submittedName>
        <fullName evidence="1">Uncharacterized protein</fullName>
    </submittedName>
</protein>
<evidence type="ECO:0000313" key="1">
    <source>
        <dbReference type="EMBL" id="CRF40398.1"/>
    </source>
</evidence>
<accession>A0A0K2X4M0</accession>
<reference evidence="1" key="1">
    <citation type="submission" date="2014-12" db="EMBL/GenBank/DDBJ databases">
        <title>Whole genome sequences of four Staphylococcus schleiferi canine isolates.</title>
        <authorList>
            <person name="Misic A.M."/>
            <person name="Cain C."/>
            <person name="Morris D.O."/>
            <person name="Rankin S."/>
            <person name="Beiting D."/>
        </authorList>
    </citation>
    <scope>NUCLEOTIDE SEQUENCE</scope>
    <source>
        <strain evidence="1">ASB11</strain>
        <strain evidence="2">ASB13</strain>
        <strain evidence="3">ASB9</strain>
    </source>
</reference>
<sequence>MRCLARVDLDLVNGESDQESQTFTLGNDEYTLILQRLKKGYYVSAQVFRREIMGIYSVSCLARVDLDGSYAYTEQQDFSPNNYSVDKLTLFVQNTIGNQVSAQVLSHKEE</sequence>
<dbReference type="EMBL" id="CDML01000005">
    <property type="protein sequence ID" value="CRF40398.1"/>
    <property type="molecule type" value="Genomic_DNA"/>
</dbReference>
<dbReference type="Proteomes" id="UP000038622">
    <property type="component" value="Unassembled WGS sequence"/>
</dbReference>
<evidence type="ECO:0000313" key="6">
    <source>
        <dbReference type="Proteomes" id="UP000045175"/>
    </source>
</evidence>
<evidence type="ECO:0000313" key="2">
    <source>
        <dbReference type="EMBL" id="CRF42539.1"/>
    </source>
</evidence>
<dbReference type="Proteomes" id="UP000045175">
    <property type="component" value="Unassembled WGS sequence"/>
</dbReference>
<dbReference type="EMBL" id="CDMN01000043">
    <property type="protein sequence ID" value="CRF44513.1"/>
    <property type="molecule type" value="Genomic_DNA"/>
</dbReference>